<dbReference type="PIRSF" id="PIRSF016636">
    <property type="entry name" value="AlgI_DltB"/>
    <property type="match status" value="1"/>
</dbReference>
<dbReference type="EMBL" id="RHJS01000002">
    <property type="protein sequence ID" value="RRK30334.1"/>
    <property type="molecule type" value="Genomic_DNA"/>
</dbReference>
<name>A0A3R8R1S8_9FIRM</name>
<dbReference type="PIRSF" id="PIRSF500217">
    <property type="entry name" value="AlgI"/>
    <property type="match status" value="1"/>
</dbReference>
<evidence type="ECO:0000256" key="8">
    <source>
        <dbReference type="SAM" id="Phobius"/>
    </source>
</evidence>
<evidence type="ECO:0000256" key="2">
    <source>
        <dbReference type="ARBA" id="ARBA00010323"/>
    </source>
</evidence>
<feature type="transmembrane region" description="Helical" evidence="8">
    <location>
        <begin position="78"/>
        <end position="96"/>
    </location>
</feature>
<feature type="transmembrane region" description="Helical" evidence="8">
    <location>
        <begin position="306"/>
        <end position="322"/>
    </location>
</feature>
<organism evidence="9 10">
    <name type="scientific">Schaedlerella arabinosiphila</name>
    <dbReference type="NCBI Taxonomy" id="2044587"/>
    <lineage>
        <taxon>Bacteria</taxon>
        <taxon>Bacillati</taxon>
        <taxon>Bacillota</taxon>
        <taxon>Clostridia</taxon>
        <taxon>Lachnospirales</taxon>
        <taxon>Lachnospiraceae</taxon>
        <taxon>Schaedlerella</taxon>
    </lineage>
</organism>
<feature type="transmembrane region" description="Helical" evidence="8">
    <location>
        <begin position="116"/>
        <end position="135"/>
    </location>
</feature>
<reference evidence="9" key="1">
    <citation type="submission" date="2018-10" db="EMBL/GenBank/DDBJ databases">
        <title>Schaedlerella arabinophila gen. nov. sp. nov., isolated from the mouse intestinal tract and comparative analysis with the genome of the closely related altered Schaedler flora strain ASF502.</title>
        <authorList>
            <person name="Miyake S."/>
            <person name="Soh M."/>
            <person name="Seedorf H."/>
        </authorList>
    </citation>
    <scope>NUCLEOTIDE SEQUENCE [LARGE SCALE GENOMIC DNA]</scope>
    <source>
        <strain evidence="9">DSM 106076</strain>
    </source>
</reference>
<dbReference type="PANTHER" id="PTHR13285">
    <property type="entry name" value="ACYLTRANSFERASE"/>
    <property type="match status" value="1"/>
</dbReference>
<keyword evidence="10" id="KW-1185">Reference proteome</keyword>
<evidence type="ECO:0000256" key="5">
    <source>
        <dbReference type="ARBA" id="ARBA00022989"/>
    </source>
</evidence>
<comment type="caution">
    <text evidence="9">The sequence shown here is derived from an EMBL/GenBank/DDBJ whole genome shotgun (WGS) entry which is preliminary data.</text>
</comment>
<feature type="transmembrane region" description="Helical" evidence="8">
    <location>
        <begin position="400"/>
        <end position="419"/>
    </location>
</feature>
<keyword evidence="3 7" id="KW-1003">Cell membrane</keyword>
<keyword evidence="4 8" id="KW-0812">Transmembrane</keyword>
<dbReference type="Proteomes" id="UP000274920">
    <property type="component" value="Unassembled WGS sequence"/>
</dbReference>
<dbReference type="InterPro" id="IPR004299">
    <property type="entry name" value="MBOAT_fam"/>
</dbReference>
<evidence type="ECO:0000256" key="3">
    <source>
        <dbReference type="ARBA" id="ARBA00022475"/>
    </source>
</evidence>
<dbReference type="PANTHER" id="PTHR13285:SF18">
    <property type="entry name" value="PROTEIN-CYSTEINE N-PALMITOYLTRANSFERASE RASP"/>
    <property type="match status" value="1"/>
</dbReference>
<keyword evidence="7" id="KW-0012">Acyltransferase</keyword>
<dbReference type="InterPro" id="IPR028362">
    <property type="entry name" value="AlgI"/>
</dbReference>
<evidence type="ECO:0000313" key="10">
    <source>
        <dbReference type="Proteomes" id="UP000274920"/>
    </source>
</evidence>
<proteinExistence type="inferred from homology"/>
<evidence type="ECO:0000256" key="4">
    <source>
        <dbReference type="ARBA" id="ARBA00022692"/>
    </source>
</evidence>
<dbReference type="GO" id="GO:0042121">
    <property type="term" value="P:alginic acid biosynthetic process"/>
    <property type="evidence" value="ECO:0007669"/>
    <property type="project" value="InterPro"/>
</dbReference>
<feature type="transmembrane region" description="Helical" evidence="8">
    <location>
        <begin position="218"/>
        <end position="239"/>
    </location>
</feature>
<evidence type="ECO:0000256" key="7">
    <source>
        <dbReference type="PIRNR" id="PIRNR016636"/>
    </source>
</evidence>
<keyword evidence="6 7" id="KW-0472">Membrane</keyword>
<keyword evidence="5 8" id="KW-1133">Transmembrane helix</keyword>
<feature type="transmembrane region" description="Helical" evidence="8">
    <location>
        <begin position="359"/>
        <end position="380"/>
    </location>
</feature>
<keyword evidence="7" id="KW-0808">Transferase</keyword>
<dbReference type="InterPro" id="IPR051085">
    <property type="entry name" value="MB_O-acyltransferase"/>
</dbReference>
<comment type="similarity">
    <text evidence="2 7">Belongs to the membrane-bound acyltransferase family.</text>
</comment>
<protein>
    <submittedName>
        <fullName evidence="9">MBOAT family protein</fullName>
    </submittedName>
</protein>
<evidence type="ECO:0000256" key="6">
    <source>
        <dbReference type="ARBA" id="ARBA00023136"/>
    </source>
</evidence>
<feature type="transmembrane region" description="Helical" evidence="8">
    <location>
        <begin position="440"/>
        <end position="459"/>
    </location>
</feature>
<evidence type="ECO:0000256" key="1">
    <source>
        <dbReference type="ARBA" id="ARBA00004651"/>
    </source>
</evidence>
<dbReference type="Pfam" id="PF03062">
    <property type="entry name" value="MBOAT"/>
    <property type="match status" value="1"/>
</dbReference>
<comment type="subcellular location">
    <subcellularLocation>
        <location evidence="1">Cell membrane</location>
        <topology evidence="1">Multi-pass membrane protein</topology>
    </subcellularLocation>
</comment>
<dbReference type="AlphaFoldDB" id="A0A3R8R1S8"/>
<gene>
    <name evidence="9" type="ORF">EBB54_02290</name>
</gene>
<feature type="transmembrane region" description="Helical" evidence="8">
    <location>
        <begin position="34"/>
        <end position="57"/>
    </location>
</feature>
<evidence type="ECO:0000313" key="9">
    <source>
        <dbReference type="EMBL" id="RRK30334.1"/>
    </source>
</evidence>
<accession>A0A3R8R1S8</accession>
<dbReference type="GO" id="GO:0016746">
    <property type="term" value="F:acyltransferase activity"/>
    <property type="evidence" value="ECO:0007669"/>
    <property type="project" value="UniProtKB-KW"/>
</dbReference>
<dbReference type="RefSeq" id="WP_125126172.1">
    <property type="nucleotide sequence ID" value="NZ_RHJS01000002.1"/>
</dbReference>
<dbReference type="InterPro" id="IPR024194">
    <property type="entry name" value="Ac/AlaTfrase_AlgI/DltB"/>
</dbReference>
<feature type="transmembrane region" description="Helical" evidence="8">
    <location>
        <begin position="328"/>
        <end position="347"/>
    </location>
</feature>
<dbReference type="GO" id="GO:0005886">
    <property type="term" value="C:plasma membrane"/>
    <property type="evidence" value="ECO:0007669"/>
    <property type="project" value="UniProtKB-SubCell"/>
</dbReference>
<feature type="transmembrane region" description="Helical" evidence="8">
    <location>
        <begin position="147"/>
        <end position="169"/>
    </location>
</feature>
<sequence>MLFSSITFLFMFLPVTLAVYYLAAPQMRNLVMLAASLFFYAWGEPVYIILMLLSILMNYYCGLDIDGKRENPQFARRSLVFGVLANVAVLAFFKYYGLVMETVNGVFPVDIPYRVLPLPIGISFYTFQALSYIIDVYRGEVRAQKKLIHFSLYICMFPQLIAGPIVRYIDIEEQLMQRSFGIVKFGRGAMFFIRGLAKKVVIANSIGSVYEEVTRLPVGTVSVLTAWVGCIAYAFQIYFDFSGYSDMAVGLGKMFGFEFRRNFHYPYVSKSITEFWRRWHISLSTWFREYVYIPLGGNRCSGQRNMLNLILVWALTGLWHGAEWNFLLWGLYYGALLILEKFVWGTLMERLPGFVQHIYAFVLVMVGWVFFFSPSLGAALDHIGMMFGMGASALADRQAVFLLTTHWLLFVLCILGSSSRGWSLLCAFTESYKKGRTQRIMSCVVYMGMFLVSVAFLVTETFNPFLYFRF</sequence>